<dbReference type="RefSeq" id="WP_092437618.1">
    <property type="nucleotide sequence ID" value="NZ_FMYP01000023.1"/>
</dbReference>
<gene>
    <name evidence="1" type="ORF">SAMN05216323_102320</name>
</gene>
<protein>
    <submittedName>
        <fullName evidence="1">Uncharacterized protein</fullName>
    </submittedName>
</protein>
<accession>A0A1G6K5S4</accession>
<dbReference type="Proteomes" id="UP000199452">
    <property type="component" value="Unassembled WGS sequence"/>
</dbReference>
<name>A0A1G6K5S4_9BACT</name>
<sequence>MNASFIKRIIFFVFFAIITGNHLIAQDFELAPAKLLYSAEPGENQSKTISVKNHGSKKQSFLFAIYDYIPSGNGGKNVLPPNTTKRTCANWLNINPSFFDLNPGEEKTITVTMMVPSNEYMSAWCMLYVQPVQEQTAANVAKGISAGMKLAGRIGITVNQTPKSNTNQQVKIYNLKEIPATKQGTLTFSGAIDNLGESITSCKTFMLVTNLETLEEKKYSEMELETFPKNTREVVFTIPELLPKGIYSIAAIVDYGSKTSLEGAEIRYEVK</sequence>
<proteinExistence type="predicted"/>
<keyword evidence="2" id="KW-1185">Reference proteome</keyword>
<reference evidence="1 2" key="1">
    <citation type="submission" date="2016-09" db="EMBL/GenBank/DDBJ databases">
        <authorList>
            <person name="Capua I."/>
            <person name="De Benedictis P."/>
            <person name="Joannis T."/>
            <person name="Lombin L.H."/>
            <person name="Cattoli G."/>
        </authorList>
    </citation>
    <scope>NUCLEOTIDE SEQUENCE [LARGE SCALE GENOMIC DNA]</scope>
    <source>
        <strain evidence="1 2">A7P-90m</strain>
    </source>
</reference>
<dbReference type="Gene3D" id="2.60.40.10">
    <property type="entry name" value="Immunoglobulins"/>
    <property type="match status" value="1"/>
</dbReference>
<evidence type="ECO:0000313" key="1">
    <source>
        <dbReference type="EMBL" id="SDC26283.1"/>
    </source>
</evidence>
<dbReference type="OrthoDB" id="1419910at2"/>
<dbReference type="EMBL" id="FMYP01000023">
    <property type="protein sequence ID" value="SDC26283.1"/>
    <property type="molecule type" value="Genomic_DNA"/>
</dbReference>
<dbReference type="AlphaFoldDB" id="A0A1G6K5S4"/>
<organism evidence="1 2">
    <name type="scientific">Williamwhitmania taraxaci</name>
    <dbReference type="NCBI Taxonomy" id="1640674"/>
    <lineage>
        <taxon>Bacteria</taxon>
        <taxon>Pseudomonadati</taxon>
        <taxon>Bacteroidota</taxon>
        <taxon>Bacteroidia</taxon>
        <taxon>Bacteroidales</taxon>
        <taxon>Williamwhitmaniaceae</taxon>
        <taxon>Williamwhitmania</taxon>
    </lineage>
</organism>
<dbReference type="STRING" id="1640674.SAMN05216323_102320"/>
<evidence type="ECO:0000313" key="2">
    <source>
        <dbReference type="Proteomes" id="UP000199452"/>
    </source>
</evidence>
<dbReference type="InterPro" id="IPR013783">
    <property type="entry name" value="Ig-like_fold"/>
</dbReference>